<dbReference type="EMBL" id="KZ345923">
    <property type="protein sequence ID" value="PIO71537.1"/>
    <property type="molecule type" value="Genomic_DNA"/>
</dbReference>
<evidence type="ECO:0000313" key="1">
    <source>
        <dbReference type="EMBL" id="PIO71537.1"/>
    </source>
</evidence>
<name>A0A2G9UMW3_TELCI</name>
<dbReference type="AlphaFoldDB" id="A0A2G9UMW3"/>
<protein>
    <submittedName>
        <fullName evidence="1">Uncharacterized protein</fullName>
    </submittedName>
</protein>
<gene>
    <name evidence="1" type="ORF">TELCIR_06565</name>
</gene>
<organism evidence="1 2">
    <name type="scientific">Teladorsagia circumcincta</name>
    <name type="common">Brown stomach worm</name>
    <name type="synonym">Ostertagia circumcincta</name>
    <dbReference type="NCBI Taxonomy" id="45464"/>
    <lineage>
        <taxon>Eukaryota</taxon>
        <taxon>Metazoa</taxon>
        <taxon>Ecdysozoa</taxon>
        <taxon>Nematoda</taxon>
        <taxon>Chromadorea</taxon>
        <taxon>Rhabditida</taxon>
        <taxon>Rhabditina</taxon>
        <taxon>Rhabditomorpha</taxon>
        <taxon>Strongyloidea</taxon>
        <taxon>Trichostrongylidae</taxon>
        <taxon>Teladorsagia</taxon>
    </lineage>
</organism>
<accession>A0A2G9UMW3</accession>
<evidence type="ECO:0000313" key="2">
    <source>
        <dbReference type="Proteomes" id="UP000230423"/>
    </source>
</evidence>
<dbReference type="Proteomes" id="UP000230423">
    <property type="component" value="Unassembled WGS sequence"/>
</dbReference>
<proteinExistence type="predicted"/>
<reference evidence="1 2" key="1">
    <citation type="submission" date="2015-09" db="EMBL/GenBank/DDBJ databases">
        <title>Draft genome of the parasitic nematode Teladorsagia circumcincta isolate WARC Sus (inbred).</title>
        <authorList>
            <person name="Mitreva M."/>
        </authorList>
    </citation>
    <scope>NUCLEOTIDE SEQUENCE [LARGE SCALE GENOMIC DNA]</scope>
    <source>
        <strain evidence="1 2">S</strain>
    </source>
</reference>
<sequence length="85" mass="9858">MDNKLQRQWVFEESFVNGNHAAAVCKEKVLPRWCVFSKDPNAKIFFSKVSFDTLLKHATVLTPLQDNALDAYKEFIAKPRRVSWS</sequence>
<keyword evidence="2" id="KW-1185">Reference proteome</keyword>